<dbReference type="InParanoid" id="F6GU41"/>
<sequence length="24" mass="2745">MCKYIKKKSLTAHSQTNHTNALLN</sequence>
<protein>
    <submittedName>
        <fullName evidence="1">Uncharacterized protein</fullName>
    </submittedName>
</protein>
<name>F6GU41_VITVI</name>
<proteinExistence type="predicted"/>
<evidence type="ECO:0000313" key="1">
    <source>
        <dbReference type="EMBL" id="CCB43705.1"/>
    </source>
</evidence>
<keyword evidence="2" id="KW-1185">Reference proteome</keyword>
<dbReference type="EMBL" id="FN594951">
    <property type="protein sequence ID" value="CCB43705.1"/>
    <property type="molecule type" value="Genomic_DNA"/>
</dbReference>
<accession>F6GU41</accession>
<dbReference type="PaxDb" id="29760-VIT_06s0004g02210.t01"/>
<evidence type="ECO:0000313" key="2">
    <source>
        <dbReference type="Proteomes" id="UP000009183"/>
    </source>
</evidence>
<dbReference type="HOGENOM" id="CLU_3421761_0_0_1"/>
<organism evidence="1 2">
    <name type="scientific">Vitis vinifera</name>
    <name type="common">Grape</name>
    <dbReference type="NCBI Taxonomy" id="29760"/>
    <lineage>
        <taxon>Eukaryota</taxon>
        <taxon>Viridiplantae</taxon>
        <taxon>Streptophyta</taxon>
        <taxon>Embryophyta</taxon>
        <taxon>Tracheophyta</taxon>
        <taxon>Spermatophyta</taxon>
        <taxon>Magnoliopsida</taxon>
        <taxon>eudicotyledons</taxon>
        <taxon>Gunneridae</taxon>
        <taxon>Pentapetalae</taxon>
        <taxon>rosids</taxon>
        <taxon>Vitales</taxon>
        <taxon>Vitaceae</taxon>
        <taxon>Viteae</taxon>
        <taxon>Vitis</taxon>
    </lineage>
</organism>
<dbReference type="Proteomes" id="UP000009183">
    <property type="component" value="Chromosome 6"/>
</dbReference>
<gene>
    <name evidence="1" type="ordered locus">VIT_06s0004g02210</name>
</gene>
<reference evidence="2" key="1">
    <citation type="journal article" date="2007" name="Nature">
        <title>The grapevine genome sequence suggests ancestral hexaploidization in major angiosperm phyla.</title>
        <authorList>
            <consortium name="The French-Italian Public Consortium for Grapevine Genome Characterization."/>
            <person name="Jaillon O."/>
            <person name="Aury J.-M."/>
            <person name="Noel B."/>
            <person name="Policriti A."/>
            <person name="Clepet C."/>
            <person name="Casagrande A."/>
            <person name="Choisne N."/>
            <person name="Aubourg S."/>
            <person name="Vitulo N."/>
            <person name="Jubin C."/>
            <person name="Vezzi A."/>
            <person name="Legeai F."/>
            <person name="Hugueney P."/>
            <person name="Dasilva C."/>
            <person name="Horner D."/>
            <person name="Mica E."/>
            <person name="Jublot D."/>
            <person name="Poulain J."/>
            <person name="Bruyere C."/>
            <person name="Billault A."/>
            <person name="Segurens B."/>
            <person name="Gouyvenoux M."/>
            <person name="Ugarte E."/>
            <person name="Cattonaro F."/>
            <person name="Anthouard V."/>
            <person name="Vico V."/>
            <person name="Del Fabbro C."/>
            <person name="Alaux M."/>
            <person name="Di Gaspero G."/>
            <person name="Dumas V."/>
            <person name="Felice N."/>
            <person name="Paillard S."/>
            <person name="Juman I."/>
            <person name="Moroldo M."/>
            <person name="Scalabrin S."/>
            <person name="Canaguier A."/>
            <person name="Le Clainche I."/>
            <person name="Malacrida G."/>
            <person name="Durand E."/>
            <person name="Pesole G."/>
            <person name="Laucou V."/>
            <person name="Chatelet P."/>
            <person name="Merdinoglu D."/>
            <person name="Delledonne M."/>
            <person name="Pezzotti M."/>
            <person name="Lecharny A."/>
            <person name="Scarpelli C."/>
            <person name="Artiguenave F."/>
            <person name="Pe M.E."/>
            <person name="Valle G."/>
            <person name="Morgante M."/>
            <person name="Caboche M."/>
            <person name="Adam-Blondon A.-F."/>
            <person name="Weissenbach J."/>
            <person name="Quetier F."/>
            <person name="Wincker P."/>
        </authorList>
    </citation>
    <scope>NUCLEOTIDE SEQUENCE [LARGE SCALE GENOMIC DNA]</scope>
    <source>
        <strain evidence="2">cv. Pinot noir / PN40024</strain>
    </source>
</reference>
<dbReference type="AlphaFoldDB" id="F6GU41"/>